<evidence type="ECO:0000259" key="3">
    <source>
        <dbReference type="Pfam" id="PF03713"/>
    </source>
</evidence>
<feature type="chain" id="PRO_5027077001" description="DUF305 domain-containing protein" evidence="2">
    <location>
        <begin position="25"/>
        <end position="239"/>
    </location>
</feature>
<feature type="region of interest" description="Disordered" evidence="1">
    <location>
        <begin position="23"/>
        <end position="76"/>
    </location>
</feature>
<dbReference type="EMBL" id="CADCVK010000485">
    <property type="protein sequence ID" value="CAA9515281.1"/>
    <property type="molecule type" value="Genomic_DNA"/>
</dbReference>
<organism evidence="4">
    <name type="scientific">uncultured Rubrobacteraceae bacterium</name>
    <dbReference type="NCBI Taxonomy" id="349277"/>
    <lineage>
        <taxon>Bacteria</taxon>
        <taxon>Bacillati</taxon>
        <taxon>Actinomycetota</taxon>
        <taxon>Rubrobacteria</taxon>
        <taxon>Rubrobacterales</taxon>
        <taxon>Rubrobacteraceae</taxon>
        <taxon>environmental samples</taxon>
    </lineage>
</organism>
<dbReference type="PANTHER" id="PTHR36933:SF1">
    <property type="entry name" value="SLL0788 PROTEIN"/>
    <property type="match status" value="1"/>
</dbReference>
<evidence type="ECO:0000256" key="1">
    <source>
        <dbReference type="SAM" id="MobiDB-lite"/>
    </source>
</evidence>
<evidence type="ECO:0000256" key="2">
    <source>
        <dbReference type="SAM" id="SignalP"/>
    </source>
</evidence>
<proteinExistence type="predicted"/>
<sequence>MKKHAMAALLAVVGLTLASCGGSAGGGDQGDMQGMDHGGSGGDARSSRQAAQETTGGGMAGMDHAKMDHGPTGGEETARRMLEDENGEYSDKRFIDMMVPHHEGAVEMAEVALEKSDREEILDLSRDIVRTQNAEVGELRDIKEQEFGTSEIPMGMTEGEMRGMGMAMDAEELGRQRPFDRAFIDNMIPHHESAVDMANVALEESDNPRISELATGIVEAQEREIAQMEGWREEWYPEG</sequence>
<gene>
    <name evidence="4" type="ORF">AVDCRST_MAG12-3441</name>
</gene>
<name>A0A6J4T7C3_9ACTN</name>
<accession>A0A6J4T7C3</accession>
<dbReference type="InterPro" id="IPR005183">
    <property type="entry name" value="DUF305_CopM-like"/>
</dbReference>
<feature type="domain" description="DUF305" evidence="3">
    <location>
        <begin position="91"/>
        <end position="231"/>
    </location>
</feature>
<dbReference type="Pfam" id="PF03713">
    <property type="entry name" value="DUF305"/>
    <property type="match status" value="1"/>
</dbReference>
<dbReference type="PANTHER" id="PTHR36933">
    <property type="entry name" value="SLL0788 PROTEIN"/>
    <property type="match status" value="1"/>
</dbReference>
<dbReference type="AlphaFoldDB" id="A0A6J4T7C3"/>
<dbReference type="PROSITE" id="PS51257">
    <property type="entry name" value="PROKAR_LIPOPROTEIN"/>
    <property type="match status" value="1"/>
</dbReference>
<dbReference type="Gene3D" id="1.20.1260.10">
    <property type="match status" value="2"/>
</dbReference>
<dbReference type="InterPro" id="IPR012347">
    <property type="entry name" value="Ferritin-like"/>
</dbReference>
<keyword evidence="2" id="KW-0732">Signal</keyword>
<evidence type="ECO:0000313" key="4">
    <source>
        <dbReference type="EMBL" id="CAA9515281.1"/>
    </source>
</evidence>
<reference evidence="4" key="1">
    <citation type="submission" date="2020-02" db="EMBL/GenBank/DDBJ databases">
        <authorList>
            <person name="Meier V. D."/>
        </authorList>
    </citation>
    <scope>NUCLEOTIDE SEQUENCE</scope>
    <source>
        <strain evidence="4">AVDCRST_MAG12</strain>
    </source>
</reference>
<feature type="signal peptide" evidence="2">
    <location>
        <begin position="1"/>
        <end position="24"/>
    </location>
</feature>
<protein>
    <recommendedName>
        <fullName evidence="3">DUF305 domain-containing protein</fullName>
    </recommendedName>
</protein>